<proteinExistence type="predicted"/>
<keyword evidence="3" id="KW-1185">Reference proteome</keyword>
<dbReference type="RefSeq" id="WP_381198482.1">
    <property type="nucleotide sequence ID" value="NZ_JBHSFE010000016.1"/>
</dbReference>
<gene>
    <name evidence="2" type="ORF">ACFO9E_22020</name>
</gene>
<evidence type="ECO:0000313" key="2">
    <source>
        <dbReference type="EMBL" id="MFC4610458.1"/>
    </source>
</evidence>
<feature type="region of interest" description="Disordered" evidence="1">
    <location>
        <begin position="1"/>
        <end position="30"/>
    </location>
</feature>
<reference evidence="3" key="1">
    <citation type="journal article" date="2019" name="Int. J. Syst. Evol. Microbiol.">
        <title>The Global Catalogue of Microorganisms (GCM) 10K type strain sequencing project: providing services to taxonomists for standard genome sequencing and annotation.</title>
        <authorList>
            <consortium name="The Broad Institute Genomics Platform"/>
            <consortium name="The Broad Institute Genome Sequencing Center for Infectious Disease"/>
            <person name="Wu L."/>
            <person name="Ma J."/>
        </authorList>
    </citation>
    <scope>NUCLEOTIDE SEQUENCE [LARGE SCALE GENOMIC DNA]</scope>
    <source>
        <strain evidence="3">CGMCC 4.7139</strain>
    </source>
</reference>
<dbReference type="Proteomes" id="UP001595993">
    <property type="component" value="Unassembled WGS sequence"/>
</dbReference>
<evidence type="ECO:0000256" key="1">
    <source>
        <dbReference type="SAM" id="MobiDB-lite"/>
    </source>
</evidence>
<sequence length="129" mass="13575">MARAPGERRRAIGLARPGARRGRGFAGRSVLPDHATDRAHRIGSLVFNFGGPGGSGFDQLAGGSAAQFKKLGTRYDLVSFDPPRSHLDARPGQHMTGGPPGLTAGQPRTKIFTSLLDLTQFAQTATIPA</sequence>
<accession>A0ABV9G876</accession>
<comment type="caution">
    <text evidence="2">The sequence shown here is derived from an EMBL/GenBank/DDBJ whole genome shotgun (WGS) entry which is preliminary data.</text>
</comment>
<feature type="region of interest" description="Disordered" evidence="1">
    <location>
        <begin position="82"/>
        <end position="105"/>
    </location>
</feature>
<evidence type="ECO:0000313" key="3">
    <source>
        <dbReference type="Proteomes" id="UP001595993"/>
    </source>
</evidence>
<protein>
    <submittedName>
        <fullName evidence="2">Uncharacterized protein</fullName>
    </submittedName>
</protein>
<feature type="compositionally biased region" description="Basic and acidic residues" evidence="1">
    <location>
        <begin position="1"/>
        <end position="10"/>
    </location>
</feature>
<organism evidence="2 3">
    <name type="scientific">Streptomyces maoxianensis</name>
    <dbReference type="NCBI Taxonomy" id="1459942"/>
    <lineage>
        <taxon>Bacteria</taxon>
        <taxon>Bacillati</taxon>
        <taxon>Actinomycetota</taxon>
        <taxon>Actinomycetes</taxon>
        <taxon>Kitasatosporales</taxon>
        <taxon>Streptomycetaceae</taxon>
        <taxon>Streptomyces</taxon>
    </lineage>
</organism>
<dbReference type="EMBL" id="JBHSFE010000016">
    <property type="protein sequence ID" value="MFC4610458.1"/>
    <property type="molecule type" value="Genomic_DNA"/>
</dbReference>
<name>A0ABV9G876_9ACTN</name>